<keyword evidence="3" id="KW-0285">Flavoprotein</keyword>
<dbReference type="InterPro" id="IPR016166">
    <property type="entry name" value="FAD-bd_PCMH"/>
</dbReference>
<evidence type="ECO:0000256" key="1">
    <source>
        <dbReference type="ARBA" id="ARBA00001974"/>
    </source>
</evidence>
<comment type="similarity">
    <text evidence="2">Belongs to the oxygen-dependent FAD-linked oxidoreductase family.</text>
</comment>
<dbReference type="InterPro" id="IPR050416">
    <property type="entry name" value="FAD-linked_Oxidoreductase"/>
</dbReference>
<accession>A0ABW7XET6</accession>
<keyword evidence="8" id="KW-1185">Reference proteome</keyword>
<feature type="domain" description="FAD-binding PCMH-type" evidence="6">
    <location>
        <begin position="38"/>
        <end position="208"/>
    </location>
</feature>
<dbReference type="InterPro" id="IPR016167">
    <property type="entry name" value="FAD-bd_PCMH_sub1"/>
</dbReference>
<dbReference type="Gene3D" id="3.30.43.10">
    <property type="entry name" value="Uridine Diphospho-n-acetylenolpyruvylglucosamine Reductase, domain 2"/>
    <property type="match status" value="1"/>
</dbReference>
<dbReference type="Proteomes" id="UP001611580">
    <property type="component" value="Unassembled WGS sequence"/>
</dbReference>
<evidence type="ECO:0000256" key="3">
    <source>
        <dbReference type="ARBA" id="ARBA00022630"/>
    </source>
</evidence>
<dbReference type="PANTHER" id="PTHR42973:SF39">
    <property type="entry name" value="FAD-BINDING PCMH-TYPE DOMAIN-CONTAINING PROTEIN"/>
    <property type="match status" value="1"/>
</dbReference>
<dbReference type="RefSeq" id="WP_397401549.1">
    <property type="nucleotide sequence ID" value="NZ_JBIRYI010000002.1"/>
</dbReference>
<protein>
    <submittedName>
        <fullName evidence="7">FAD-binding oxidoreductase</fullName>
    </submittedName>
</protein>
<dbReference type="EMBL" id="JBIRYI010000002">
    <property type="protein sequence ID" value="MFI2486008.1"/>
    <property type="molecule type" value="Genomic_DNA"/>
</dbReference>
<dbReference type="InterPro" id="IPR016169">
    <property type="entry name" value="FAD-bd_PCMH_sub2"/>
</dbReference>
<keyword evidence="5" id="KW-0560">Oxidoreductase</keyword>
<evidence type="ECO:0000313" key="8">
    <source>
        <dbReference type="Proteomes" id="UP001611580"/>
    </source>
</evidence>
<dbReference type="PROSITE" id="PS51387">
    <property type="entry name" value="FAD_PCMH"/>
    <property type="match status" value="1"/>
</dbReference>
<dbReference type="Pfam" id="PF01565">
    <property type="entry name" value="FAD_binding_4"/>
    <property type="match status" value="1"/>
</dbReference>
<dbReference type="InterPro" id="IPR036318">
    <property type="entry name" value="FAD-bd_PCMH-like_sf"/>
</dbReference>
<comment type="caution">
    <text evidence="7">The sequence shown here is derived from an EMBL/GenBank/DDBJ whole genome shotgun (WGS) entry which is preliminary data.</text>
</comment>
<sequence>MPPQTLDADRLRADLHGRLVLPGEPDWDDARRAWQLTADQHPDAVVLAATESDAIATVNAAREAGLRVAAQSTGHNAGPLGPLAGTILLRTSGLASTTTDVAAGTVRVEAGVTWGALTAAVAPHGLSGLPGTAADVGVVGYTLGGGLSWLGRAHGLASNHVISADVVTADGVLRHVDAVSDPELFWAIRGGGGSFAVVTALEISLVRVPDLHGGTLFFPLERASEVLHAWREWTGTAPDEITSLGRLLRFPPLPELPEAVRGRSFAVVELVSLLGQEATDAALAPLRALVPDLDTASACGPAELAAIHMDPPAPVPATGDGFLLRDLPAAALDAFLSVTGPDQDFPVLGTEIRHLGGALAPAPSAEGARGGAVSALDAGYAVFSAALTPDEAAAKAAHGHLDALRAALDDWVAPTSYLNFTERPGGAPFADADTLARLRRVKHRYDPTDLVRGNHPVEPSAG</sequence>
<proteinExistence type="inferred from homology"/>
<evidence type="ECO:0000259" key="6">
    <source>
        <dbReference type="PROSITE" id="PS51387"/>
    </source>
</evidence>
<dbReference type="PANTHER" id="PTHR42973">
    <property type="entry name" value="BINDING OXIDOREDUCTASE, PUTATIVE (AFU_ORTHOLOGUE AFUA_1G17690)-RELATED"/>
    <property type="match status" value="1"/>
</dbReference>
<organism evidence="7 8">
    <name type="scientific">Promicromonospora kroppenstedtii</name>
    <dbReference type="NCBI Taxonomy" id="440482"/>
    <lineage>
        <taxon>Bacteria</taxon>
        <taxon>Bacillati</taxon>
        <taxon>Actinomycetota</taxon>
        <taxon>Actinomycetes</taxon>
        <taxon>Micrococcales</taxon>
        <taxon>Promicromonosporaceae</taxon>
        <taxon>Promicromonospora</taxon>
    </lineage>
</organism>
<dbReference type="Gene3D" id="3.30.465.10">
    <property type="match status" value="1"/>
</dbReference>
<evidence type="ECO:0000256" key="4">
    <source>
        <dbReference type="ARBA" id="ARBA00022827"/>
    </source>
</evidence>
<reference evidence="7 8" key="1">
    <citation type="submission" date="2024-10" db="EMBL/GenBank/DDBJ databases">
        <title>The Natural Products Discovery Center: Release of the First 8490 Sequenced Strains for Exploring Actinobacteria Biosynthetic Diversity.</title>
        <authorList>
            <person name="Kalkreuter E."/>
            <person name="Kautsar S.A."/>
            <person name="Yang D."/>
            <person name="Bader C.D."/>
            <person name="Teijaro C.N."/>
            <person name="Fluegel L."/>
            <person name="Davis C.M."/>
            <person name="Simpson J.R."/>
            <person name="Lauterbach L."/>
            <person name="Steele A.D."/>
            <person name="Gui C."/>
            <person name="Meng S."/>
            <person name="Li G."/>
            <person name="Viehrig K."/>
            <person name="Ye F."/>
            <person name="Su P."/>
            <person name="Kiefer A.F."/>
            <person name="Nichols A."/>
            <person name="Cepeda A.J."/>
            <person name="Yan W."/>
            <person name="Fan B."/>
            <person name="Jiang Y."/>
            <person name="Adhikari A."/>
            <person name="Zheng C.-J."/>
            <person name="Schuster L."/>
            <person name="Cowan T.M."/>
            <person name="Smanski M.J."/>
            <person name="Chevrette M.G."/>
            <person name="De Carvalho L.P.S."/>
            <person name="Shen B."/>
        </authorList>
    </citation>
    <scope>NUCLEOTIDE SEQUENCE [LARGE SCALE GENOMIC DNA]</scope>
    <source>
        <strain evidence="7 8">NPDC019481</strain>
    </source>
</reference>
<dbReference type="InterPro" id="IPR006094">
    <property type="entry name" value="Oxid_FAD_bind_N"/>
</dbReference>
<name>A0ABW7XET6_9MICO</name>
<dbReference type="SUPFAM" id="SSF56176">
    <property type="entry name" value="FAD-binding/transporter-associated domain-like"/>
    <property type="match status" value="1"/>
</dbReference>
<evidence type="ECO:0000256" key="2">
    <source>
        <dbReference type="ARBA" id="ARBA00005466"/>
    </source>
</evidence>
<dbReference type="Gene3D" id="3.40.462.20">
    <property type="match status" value="1"/>
</dbReference>
<evidence type="ECO:0000256" key="5">
    <source>
        <dbReference type="ARBA" id="ARBA00023002"/>
    </source>
</evidence>
<gene>
    <name evidence="7" type="ORF">ACH47X_03820</name>
</gene>
<keyword evidence="4" id="KW-0274">FAD</keyword>
<evidence type="ECO:0000313" key="7">
    <source>
        <dbReference type="EMBL" id="MFI2486008.1"/>
    </source>
</evidence>
<comment type="cofactor">
    <cofactor evidence="1">
        <name>FAD</name>
        <dbReference type="ChEBI" id="CHEBI:57692"/>
    </cofactor>
</comment>